<dbReference type="PANTHER" id="PTHR36435:SF1">
    <property type="entry name" value="CAAX AMINO TERMINAL PROTEASE FAMILY PROTEIN"/>
    <property type="match status" value="1"/>
</dbReference>
<sequence>MDHSTLNTSAKWKKIFCLIMLFFYFSNISVPLGIPVIDTIRDILNILLVIVMLPDIAGEAKKFRDNKKSLLLIPLGAVMIVGLQGILWDNIIMGIIRSAIGITADNANTTNVTEMIKKSPIFMGFMACIYGPVLEELLYRYTAFGMLYGKNRLLAYIVPSLLFAFQHVAEAGIWGGDTAQLINMPGYIIAGLIFAFLYARSRNICVPIGAHILTNSFGLLMMLK</sequence>
<dbReference type="InterPro" id="IPR003675">
    <property type="entry name" value="Rce1/LyrA-like_dom"/>
</dbReference>
<evidence type="ECO:0000313" key="3">
    <source>
        <dbReference type="EMBL" id="EGC01812.1"/>
    </source>
</evidence>
<feature type="transmembrane region" description="Helical" evidence="1">
    <location>
        <begin position="70"/>
        <end position="88"/>
    </location>
</feature>
<feature type="transmembrane region" description="Helical" evidence="1">
    <location>
        <begin position="181"/>
        <end position="199"/>
    </location>
</feature>
<dbReference type="EMBL" id="ADKM02000122">
    <property type="protein sequence ID" value="EGC01812.1"/>
    <property type="molecule type" value="Genomic_DNA"/>
</dbReference>
<feature type="transmembrane region" description="Helical" evidence="1">
    <location>
        <begin position="204"/>
        <end position="223"/>
    </location>
</feature>
<dbReference type="Pfam" id="PF02517">
    <property type="entry name" value="Rce1-like"/>
    <property type="match status" value="1"/>
</dbReference>
<feature type="transmembrane region" description="Helical" evidence="1">
    <location>
        <begin position="121"/>
        <end position="141"/>
    </location>
</feature>
<evidence type="ECO:0000259" key="2">
    <source>
        <dbReference type="Pfam" id="PF02517"/>
    </source>
</evidence>
<dbReference type="GO" id="GO:0080120">
    <property type="term" value="P:CAAX-box protein maturation"/>
    <property type="evidence" value="ECO:0007669"/>
    <property type="project" value="UniProtKB-ARBA"/>
</dbReference>
<name>E9SG26_RUMAL</name>
<proteinExistence type="predicted"/>
<gene>
    <name evidence="3" type="ORF">CUS_7747</name>
</gene>
<dbReference type="InterPro" id="IPR052710">
    <property type="entry name" value="CAAX_protease"/>
</dbReference>
<keyword evidence="1" id="KW-1133">Transmembrane helix</keyword>
<accession>E9SG26</accession>
<evidence type="ECO:0000256" key="1">
    <source>
        <dbReference type="SAM" id="Phobius"/>
    </source>
</evidence>
<dbReference type="STRING" id="246199.CUS_7747"/>
<dbReference type="eggNOG" id="COG1266">
    <property type="taxonomic scope" value="Bacteria"/>
</dbReference>
<keyword evidence="3" id="KW-0645">Protease</keyword>
<comment type="caution">
    <text evidence="3">The sequence shown here is derived from an EMBL/GenBank/DDBJ whole genome shotgun (WGS) entry which is preliminary data.</text>
</comment>
<feature type="domain" description="CAAX prenyl protease 2/Lysostaphin resistance protein A-like" evidence="2">
    <location>
        <begin position="119"/>
        <end position="216"/>
    </location>
</feature>
<keyword evidence="1" id="KW-0812">Transmembrane</keyword>
<protein>
    <submittedName>
        <fullName evidence="3">CAAX amino terminal protease family protein</fullName>
    </submittedName>
</protein>
<dbReference type="AlphaFoldDB" id="E9SG26"/>
<dbReference type="PANTHER" id="PTHR36435">
    <property type="entry name" value="SLR1288 PROTEIN"/>
    <property type="match status" value="1"/>
</dbReference>
<keyword evidence="4" id="KW-1185">Reference proteome</keyword>
<dbReference type="RefSeq" id="WP_002852127.1">
    <property type="nucleotide sequence ID" value="NZ_JAJFOM010000003.1"/>
</dbReference>
<keyword evidence="3" id="KW-0378">Hydrolase</keyword>
<feature type="transmembrane region" description="Helical" evidence="1">
    <location>
        <begin position="153"/>
        <end position="175"/>
    </location>
</feature>
<dbReference type="GO" id="GO:0006508">
    <property type="term" value="P:proteolysis"/>
    <property type="evidence" value="ECO:0007669"/>
    <property type="project" value="UniProtKB-KW"/>
</dbReference>
<feature type="transmembrane region" description="Helical" evidence="1">
    <location>
        <begin position="15"/>
        <end position="34"/>
    </location>
</feature>
<organism evidence="3 4">
    <name type="scientific">Ruminococcus albus 8</name>
    <dbReference type="NCBI Taxonomy" id="246199"/>
    <lineage>
        <taxon>Bacteria</taxon>
        <taxon>Bacillati</taxon>
        <taxon>Bacillota</taxon>
        <taxon>Clostridia</taxon>
        <taxon>Eubacteriales</taxon>
        <taxon>Oscillospiraceae</taxon>
        <taxon>Ruminococcus</taxon>
    </lineage>
</organism>
<evidence type="ECO:0000313" key="4">
    <source>
        <dbReference type="Proteomes" id="UP000004259"/>
    </source>
</evidence>
<dbReference type="GO" id="GO:0004175">
    <property type="term" value="F:endopeptidase activity"/>
    <property type="evidence" value="ECO:0007669"/>
    <property type="project" value="UniProtKB-ARBA"/>
</dbReference>
<keyword evidence="1" id="KW-0472">Membrane</keyword>
<reference evidence="3 4" key="1">
    <citation type="submission" date="2011-02" db="EMBL/GenBank/DDBJ databases">
        <authorList>
            <person name="Nelson K.E."/>
            <person name="Sutton G."/>
            <person name="Torralba M."/>
            <person name="Durkin S."/>
            <person name="Harkins D."/>
            <person name="Montgomery R."/>
            <person name="Ziemer C."/>
            <person name="Klaassens E."/>
            <person name="Ocuiv P."/>
            <person name="Morrison M."/>
        </authorList>
    </citation>
    <scope>NUCLEOTIDE SEQUENCE [LARGE SCALE GENOMIC DNA]</scope>
    <source>
        <strain evidence="3 4">8</strain>
    </source>
</reference>
<dbReference type="Proteomes" id="UP000004259">
    <property type="component" value="Unassembled WGS sequence"/>
</dbReference>